<name>A0A833ZKT8_9CHIR</name>
<proteinExistence type="predicted"/>
<evidence type="ECO:0000256" key="1">
    <source>
        <dbReference type="SAM" id="MobiDB-lite"/>
    </source>
</evidence>
<gene>
    <name evidence="2" type="ORF">HJG60_011831</name>
</gene>
<dbReference type="EMBL" id="JABVXQ010000008">
    <property type="protein sequence ID" value="KAF6094733.1"/>
    <property type="molecule type" value="Genomic_DNA"/>
</dbReference>
<dbReference type="Proteomes" id="UP000664940">
    <property type="component" value="Unassembled WGS sequence"/>
</dbReference>
<sequence>MGRAGTLCAETWVPLATPGGEEAHDRPLRAGPHLSQPAPLVSRNCASSWNTGRSLNTVPFTQVLFWVFTFLGVENSPRQLGFTPPGLEVVRRVLSVSSCSLPVLAAPSPPLRSPIYLPESQSCMPSPRRAFSPASSHLEGTWNCSPTMPGGIKGQATSSQPRWEDTNVWLQLDCDRSCSWGQSARRAQDTLDWNPGYSHTAQLCSELRPKPPAQLRWSGKAGPTVPGAPLNRDLPLRPGTSCKGQA</sequence>
<evidence type="ECO:0000313" key="2">
    <source>
        <dbReference type="EMBL" id="KAF6094733.1"/>
    </source>
</evidence>
<reference evidence="2 3" key="1">
    <citation type="journal article" date="2020" name="Nature">
        <title>Six reference-quality genomes reveal evolution of bat adaptations.</title>
        <authorList>
            <person name="Jebb D."/>
            <person name="Huang Z."/>
            <person name="Pippel M."/>
            <person name="Hughes G.M."/>
            <person name="Lavrichenko K."/>
            <person name="Devanna P."/>
            <person name="Winkler S."/>
            <person name="Jermiin L.S."/>
            <person name="Skirmuntt E.C."/>
            <person name="Katzourakis A."/>
            <person name="Burkitt-Gray L."/>
            <person name="Ray D.A."/>
            <person name="Sullivan K.A.M."/>
            <person name="Roscito J.G."/>
            <person name="Kirilenko B.M."/>
            <person name="Davalos L.M."/>
            <person name="Corthals A.P."/>
            <person name="Power M.L."/>
            <person name="Jones G."/>
            <person name="Ransome R.D."/>
            <person name="Dechmann D.K.N."/>
            <person name="Locatelli A.G."/>
            <person name="Puechmaille S.J."/>
            <person name="Fedrigo O."/>
            <person name="Jarvis E.D."/>
            <person name="Hiller M."/>
            <person name="Vernes S.C."/>
            <person name="Myers E.W."/>
            <person name="Teeling E.C."/>
        </authorList>
    </citation>
    <scope>NUCLEOTIDE SEQUENCE [LARGE SCALE GENOMIC DNA]</scope>
    <source>
        <strain evidence="2">Bat1K_MPI-CBG_1</strain>
    </source>
</reference>
<accession>A0A833ZKT8</accession>
<protein>
    <submittedName>
        <fullName evidence="2">Uncharacterized protein</fullName>
    </submittedName>
</protein>
<dbReference type="AlphaFoldDB" id="A0A833ZKT8"/>
<evidence type="ECO:0000313" key="3">
    <source>
        <dbReference type="Proteomes" id="UP000664940"/>
    </source>
</evidence>
<comment type="caution">
    <text evidence="2">The sequence shown here is derived from an EMBL/GenBank/DDBJ whole genome shotgun (WGS) entry which is preliminary data.</text>
</comment>
<feature type="region of interest" description="Disordered" evidence="1">
    <location>
        <begin position="211"/>
        <end position="246"/>
    </location>
</feature>
<organism evidence="2 3">
    <name type="scientific">Phyllostomus discolor</name>
    <name type="common">pale spear-nosed bat</name>
    <dbReference type="NCBI Taxonomy" id="89673"/>
    <lineage>
        <taxon>Eukaryota</taxon>
        <taxon>Metazoa</taxon>
        <taxon>Chordata</taxon>
        <taxon>Craniata</taxon>
        <taxon>Vertebrata</taxon>
        <taxon>Euteleostomi</taxon>
        <taxon>Mammalia</taxon>
        <taxon>Eutheria</taxon>
        <taxon>Laurasiatheria</taxon>
        <taxon>Chiroptera</taxon>
        <taxon>Yangochiroptera</taxon>
        <taxon>Phyllostomidae</taxon>
        <taxon>Phyllostominae</taxon>
        <taxon>Phyllostomus</taxon>
    </lineage>
</organism>